<dbReference type="GO" id="GO:0009116">
    <property type="term" value="P:nucleoside metabolic process"/>
    <property type="evidence" value="ECO:0007669"/>
    <property type="project" value="InterPro"/>
</dbReference>
<gene>
    <name evidence="1 4" type="primary">mqnB</name>
    <name evidence="4" type="ORF">WPS_09450</name>
</gene>
<evidence type="ECO:0000313" key="4">
    <source>
        <dbReference type="EMBL" id="BDE05669.1"/>
    </source>
</evidence>
<comment type="function">
    <text evidence="1">Catalyzes the hydrolysis of futalosine (FL) to dehypoxanthine futalosine (DHFL) and hypoxanthine, a step in the biosynthesis of menaquinone (MK, vitamin K2).</text>
</comment>
<dbReference type="Gene3D" id="3.40.50.1580">
    <property type="entry name" value="Nucleoside phosphorylase domain"/>
    <property type="match status" value="1"/>
</dbReference>
<dbReference type="GO" id="GO:0009234">
    <property type="term" value="P:menaquinone biosynthetic process"/>
    <property type="evidence" value="ECO:0007669"/>
    <property type="project" value="UniProtKB-UniRule"/>
</dbReference>
<dbReference type="KEGG" id="vab:WPS_09450"/>
<organism evidence="4 5">
    <name type="scientific">Vulcanimicrobium alpinum</name>
    <dbReference type="NCBI Taxonomy" id="3016050"/>
    <lineage>
        <taxon>Bacteria</taxon>
        <taxon>Bacillati</taxon>
        <taxon>Vulcanimicrobiota</taxon>
        <taxon>Vulcanimicrobiia</taxon>
        <taxon>Vulcanimicrobiales</taxon>
        <taxon>Vulcanimicrobiaceae</taxon>
        <taxon>Vulcanimicrobium</taxon>
    </lineage>
</organism>
<dbReference type="Pfam" id="PF01048">
    <property type="entry name" value="PNP_UDP_1"/>
    <property type="match status" value="1"/>
</dbReference>
<sequence length="206" mass="20480">MNVLVVCAVAQELAALPARAGVDVVAVGVGPVEAAAGTARALAGKRYRAVVNAGIGGGFRDRCAVGDAVIVDVEHYVELGLEDGSAFALPGGLALARTADADAVLLAAARARLARARVLTGVTSATVTSSDARAAALGARYGAGVESMEGFAVLRAAIDAGVPAIELRGVSNVVGDRATNQWNFRAGAAAAAATTATLLDVLQTDT</sequence>
<dbReference type="RefSeq" id="WP_317996696.1">
    <property type="nucleotide sequence ID" value="NZ_AP025523.1"/>
</dbReference>
<dbReference type="PANTHER" id="PTHR46832">
    <property type="entry name" value="5'-METHYLTHIOADENOSINE/S-ADENOSYLHOMOCYSTEINE NUCLEOSIDASE"/>
    <property type="match status" value="1"/>
</dbReference>
<dbReference type="InterPro" id="IPR000845">
    <property type="entry name" value="Nucleoside_phosphorylase_d"/>
</dbReference>
<dbReference type="Proteomes" id="UP001317532">
    <property type="component" value="Chromosome"/>
</dbReference>
<dbReference type="PANTHER" id="PTHR46832:SF2">
    <property type="entry name" value="FUTALOSINE HYDROLASE"/>
    <property type="match status" value="1"/>
</dbReference>
<evidence type="ECO:0000256" key="1">
    <source>
        <dbReference type="HAMAP-Rule" id="MF_00991"/>
    </source>
</evidence>
<comment type="catalytic activity">
    <reaction evidence="1">
        <text>futalosine + H2O = dehypoxanthine futalosine + hypoxanthine</text>
        <dbReference type="Rhea" id="RHEA:25904"/>
        <dbReference type="ChEBI" id="CHEBI:15377"/>
        <dbReference type="ChEBI" id="CHEBI:17368"/>
        <dbReference type="ChEBI" id="CHEBI:58863"/>
        <dbReference type="ChEBI" id="CHEBI:58864"/>
        <dbReference type="EC" id="3.2.2.26"/>
    </reaction>
</comment>
<dbReference type="GO" id="GO:0019284">
    <property type="term" value="P:L-methionine salvage from S-adenosylmethionine"/>
    <property type="evidence" value="ECO:0007669"/>
    <property type="project" value="TreeGrafter"/>
</dbReference>
<keyword evidence="1 4" id="KW-0378">Hydrolase</keyword>
<comment type="pathway">
    <text evidence="1">Quinol/quinone metabolism; menaquinone biosynthesis.</text>
</comment>
<dbReference type="SUPFAM" id="SSF53167">
    <property type="entry name" value="Purine and uridine phosphorylases"/>
    <property type="match status" value="1"/>
</dbReference>
<dbReference type="InterPro" id="IPR035994">
    <property type="entry name" value="Nucleoside_phosphorylase_sf"/>
</dbReference>
<accession>A0AAN2C8V5</accession>
<dbReference type="GO" id="GO:0008930">
    <property type="term" value="F:methylthioadenosine nucleosidase activity"/>
    <property type="evidence" value="ECO:0007669"/>
    <property type="project" value="TreeGrafter"/>
</dbReference>
<dbReference type="GO" id="GO:0005829">
    <property type="term" value="C:cytosol"/>
    <property type="evidence" value="ECO:0007669"/>
    <property type="project" value="TreeGrafter"/>
</dbReference>
<dbReference type="EC" id="3.2.2.26" evidence="1 2"/>
<name>A0AAN2C8V5_UNVUL</name>
<feature type="domain" description="Nucleoside phosphorylase" evidence="3">
    <location>
        <begin position="24"/>
        <end position="199"/>
    </location>
</feature>
<evidence type="ECO:0000313" key="5">
    <source>
        <dbReference type="Proteomes" id="UP001317532"/>
    </source>
</evidence>
<reference evidence="4 5" key="1">
    <citation type="journal article" date="2022" name="ISME Commun">
        <title>Vulcanimicrobium alpinus gen. nov. sp. nov., the first cultivated representative of the candidate phylum 'Eremiobacterota', is a metabolically versatile aerobic anoxygenic phototroph.</title>
        <authorList>
            <person name="Yabe S."/>
            <person name="Muto K."/>
            <person name="Abe K."/>
            <person name="Yokota A."/>
            <person name="Staudigel H."/>
            <person name="Tebo B.M."/>
        </authorList>
    </citation>
    <scope>NUCLEOTIDE SEQUENCE [LARGE SCALE GENOMIC DNA]</scope>
    <source>
        <strain evidence="4 5">WC8-2</strain>
    </source>
</reference>
<proteinExistence type="inferred from homology"/>
<protein>
    <recommendedName>
        <fullName evidence="1 2">Futalosine hydrolase</fullName>
        <shortName evidence="1">FL hydrolase</shortName>
        <ecNumber evidence="1 2">3.2.2.26</ecNumber>
    </recommendedName>
    <alternativeName>
        <fullName evidence="1">Futalosine nucleosidase</fullName>
    </alternativeName>
    <alternativeName>
        <fullName evidence="1">Menaquinone biosynthetic enzyme MqnB</fullName>
    </alternativeName>
</protein>
<dbReference type="NCBIfam" id="TIGR03664">
    <property type="entry name" value="fut_nucase"/>
    <property type="match status" value="1"/>
</dbReference>
<keyword evidence="5" id="KW-1185">Reference proteome</keyword>
<dbReference type="InterPro" id="IPR019963">
    <property type="entry name" value="FL_hydrolase_MqnB"/>
</dbReference>
<keyword evidence="1" id="KW-0474">Menaquinone biosynthesis</keyword>
<dbReference type="AlphaFoldDB" id="A0AAN2C8V5"/>
<evidence type="ECO:0000256" key="2">
    <source>
        <dbReference type="NCBIfam" id="TIGR03664"/>
    </source>
</evidence>
<comment type="similarity">
    <text evidence="1">Belongs to the PNP/UDP phosphorylase family. Futalosine hydrolase subfamily.</text>
</comment>
<dbReference type="HAMAP" id="MF_00991">
    <property type="entry name" value="MqnB"/>
    <property type="match status" value="1"/>
</dbReference>
<evidence type="ECO:0000259" key="3">
    <source>
        <dbReference type="Pfam" id="PF01048"/>
    </source>
</evidence>
<dbReference type="EMBL" id="AP025523">
    <property type="protein sequence ID" value="BDE05669.1"/>
    <property type="molecule type" value="Genomic_DNA"/>
</dbReference>
<dbReference type="GO" id="GO:0008782">
    <property type="term" value="F:adenosylhomocysteine nucleosidase activity"/>
    <property type="evidence" value="ECO:0007669"/>
    <property type="project" value="TreeGrafter"/>
</dbReference>